<gene>
    <name evidence="4" type="primary">fcf1</name>
</gene>
<dbReference type="InterPro" id="IPR036291">
    <property type="entry name" value="NAD(P)-bd_dom_sf"/>
</dbReference>
<dbReference type="AlphaFoldDB" id="A0A5P4S6S8"/>
<accession>A0A5P4S6S8</accession>
<dbReference type="EMBL" id="MK482087">
    <property type="protein sequence ID" value="QFC18157.1"/>
    <property type="molecule type" value="Genomic_DNA"/>
</dbReference>
<evidence type="ECO:0000259" key="3">
    <source>
        <dbReference type="Pfam" id="PF01370"/>
    </source>
</evidence>
<protein>
    <submittedName>
        <fullName evidence="4">NAD-dependent epimerase/dehydratase</fullName>
    </submittedName>
</protein>
<reference evidence="4" key="1">
    <citation type="journal article" date="2019" name="Int. J. Food Microbiol.">
        <title>Developing a novel molecular serotyping system based on capsular polysaccharide synthesis gene clusters of Vibrio parahaemolyticus.</title>
        <authorList>
            <person name="Pang Y."/>
            <person name="Guo X."/>
            <person name="Tian X."/>
            <person name="Liu F."/>
            <person name="Wang L."/>
            <person name="Wu J."/>
            <person name="Zhang S."/>
            <person name="Li S."/>
            <person name="Liu B."/>
        </authorList>
    </citation>
    <scope>NUCLEOTIDE SEQUENCE</scope>
    <source>
        <strain evidence="4">G3586</strain>
    </source>
</reference>
<feature type="domain" description="NAD-dependent epimerase/dehydratase" evidence="3">
    <location>
        <begin position="3"/>
        <end position="242"/>
    </location>
</feature>
<evidence type="ECO:0000256" key="1">
    <source>
        <dbReference type="ARBA" id="ARBA00005125"/>
    </source>
</evidence>
<comment type="similarity">
    <text evidence="2">Belongs to the NAD(P)-dependent epimerase/dehydratase family.</text>
</comment>
<proteinExistence type="inferred from homology"/>
<dbReference type="RefSeq" id="WP_025625353.1">
    <property type="nucleotide sequence ID" value="NZ_CANUIE010000016.1"/>
</dbReference>
<name>A0A5P4S6S8_VIBPH</name>
<organism evidence="4">
    <name type="scientific">Vibrio parahaemolyticus</name>
    <dbReference type="NCBI Taxonomy" id="670"/>
    <lineage>
        <taxon>Bacteria</taxon>
        <taxon>Pseudomonadati</taxon>
        <taxon>Pseudomonadota</taxon>
        <taxon>Gammaproteobacteria</taxon>
        <taxon>Vibrionales</taxon>
        <taxon>Vibrionaceae</taxon>
        <taxon>Vibrio</taxon>
    </lineage>
</organism>
<dbReference type="PANTHER" id="PTHR43000">
    <property type="entry name" value="DTDP-D-GLUCOSE 4,6-DEHYDRATASE-RELATED"/>
    <property type="match status" value="1"/>
</dbReference>
<dbReference type="InterPro" id="IPR001509">
    <property type="entry name" value="Epimerase_deHydtase"/>
</dbReference>
<evidence type="ECO:0000256" key="2">
    <source>
        <dbReference type="ARBA" id="ARBA00007637"/>
    </source>
</evidence>
<dbReference type="SUPFAM" id="SSF51735">
    <property type="entry name" value="NAD(P)-binding Rossmann-fold domains"/>
    <property type="match status" value="1"/>
</dbReference>
<dbReference type="Pfam" id="PF01370">
    <property type="entry name" value="Epimerase"/>
    <property type="match status" value="1"/>
</dbReference>
<evidence type="ECO:0000313" key="4">
    <source>
        <dbReference type="EMBL" id="QFC18157.1"/>
    </source>
</evidence>
<sequence>MKVMITGGSGFIGSALVSTLLSRVDIEQLIIVDILERPLDLHDEKVRWVKTSFIDIPNNEKLLEEFKSCRIDVLFHLATTMFPKRSSDNPTQDLLENGAYSVAFCRSMYNIGVKKIVYASSGGLIYGDNLEKNILDENSLTNPKISYGIVKKINEDYLRLLSEHYNSKFISMRISNPYGINQNKVGTQGVIPIFVNLILNSEEINLSESEFSCRDYIYIDDLVSALEKAIDYNGKFSIFNICSGISYTLSQLIEEIERKTGRKAKVNKADSSVESFVKLTNEKARIELNWTPRVSLPNGISLLVNNFKNGN</sequence>
<dbReference type="Gene3D" id="3.40.50.720">
    <property type="entry name" value="NAD(P)-binding Rossmann-like Domain"/>
    <property type="match status" value="1"/>
</dbReference>
<comment type="pathway">
    <text evidence="1">Bacterial outer membrane biogenesis; LPS O-antigen biosynthesis.</text>
</comment>